<protein>
    <submittedName>
        <fullName evidence="2">Uncharacterized protein</fullName>
    </submittedName>
</protein>
<feature type="compositionally biased region" description="Polar residues" evidence="1">
    <location>
        <begin position="48"/>
        <end position="58"/>
    </location>
</feature>
<proteinExistence type="predicted"/>
<dbReference type="AlphaFoldDB" id="A0A8H5F1C3"/>
<feature type="region of interest" description="Disordered" evidence="1">
    <location>
        <begin position="1"/>
        <end position="64"/>
    </location>
</feature>
<dbReference type="Proteomes" id="UP000567179">
    <property type="component" value="Unassembled WGS sequence"/>
</dbReference>
<name>A0A8H5F1C3_9AGAR</name>
<feature type="compositionally biased region" description="Polar residues" evidence="1">
    <location>
        <begin position="1"/>
        <end position="16"/>
    </location>
</feature>
<gene>
    <name evidence="2" type="ORF">D9619_008412</name>
</gene>
<evidence type="ECO:0000313" key="3">
    <source>
        <dbReference type="Proteomes" id="UP000567179"/>
    </source>
</evidence>
<reference evidence="2 3" key="1">
    <citation type="journal article" date="2020" name="ISME J.">
        <title>Uncovering the hidden diversity of litter-decomposition mechanisms in mushroom-forming fungi.</title>
        <authorList>
            <person name="Floudas D."/>
            <person name="Bentzer J."/>
            <person name="Ahren D."/>
            <person name="Johansson T."/>
            <person name="Persson P."/>
            <person name="Tunlid A."/>
        </authorList>
    </citation>
    <scope>NUCLEOTIDE SEQUENCE [LARGE SCALE GENOMIC DNA]</scope>
    <source>
        <strain evidence="2 3">CBS 101986</strain>
    </source>
</reference>
<comment type="caution">
    <text evidence="2">The sequence shown here is derived from an EMBL/GenBank/DDBJ whole genome shotgun (WGS) entry which is preliminary data.</text>
</comment>
<sequence>MRQLSPSSATSNSEPTSRAARVFGSSKRRFEPPRHVQRKQGGAGLNITRESLNSQNADHQPCRPDERVAHGWRLWGIPVVTTTHRQDCSYCTAGEHSAFSSLSQRYNTHRAGERGAPHCGVPNE</sequence>
<evidence type="ECO:0000256" key="1">
    <source>
        <dbReference type="SAM" id="MobiDB-lite"/>
    </source>
</evidence>
<accession>A0A8H5F1C3</accession>
<dbReference type="EMBL" id="JAACJJ010000029">
    <property type="protein sequence ID" value="KAF5319693.1"/>
    <property type="molecule type" value="Genomic_DNA"/>
</dbReference>
<evidence type="ECO:0000313" key="2">
    <source>
        <dbReference type="EMBL" id="KAF5319693.1"/>
    </source>
</evidence>
<keyword evidence="3" id="KW-1185">Reference proteome</keyword>
<organism evidence="2 3">
    <name type="scientific">Psilocybe cf. subviscida</name>
    <dbReference type="NCBI Taxonomy" id="2480587"/>
    <lineage>
        <taxon>Eukaryota</taxon>
        <taxon>Fungi</taxon>
        <taxon>Dikarya</taxon>
        <taxon>Basidiomycota</taxon>
        <taxon>Agaricomycotina</taxon>
        <taxon>Agaricomycetes</taxon>
        <taxon>Agaricomycetidae</taxon>
        <taxon>Agaricales</taxon>
        <taxon>Agaricineae</taxon>
        <taxon>Strophariaceae</taxon>
        <taxon>Psilocybe</taxon>
    </lineage>
</organism>